<organism evidence="1 2">
    <name type="scientific">Streptomyces achmelvichensis</name>
    <dbReference type="NCBI Taxonomy" id="3134111"/>
    <lineage>
        <taxon>Bacteria</taxon>
        <taxon>Bacillati</taxon>
        <taxon>Actinomycetota</taxon>
        <taxon>Actinomycetes</taxon>
        <taxon>Kitasatosporales</taxon>
        <taxon>Streptomycetaceae</taxon>
        <taxon>Streptomyces</taxon>
    </lineage>
</organism>
<evidence type="ECO:0000313" key="2">
    <source>
        <dbReference type="Proteomes" id="UP001377168"/>
    </source>
</evidence>
<dbReference type="EMBL" id="JBBKAJ010000022">
    <property type="protein sequence ID" value="MEJ8634797.1"/>
    <property type="molecule type" value="Genomic_DNA"/>
</dbReference>
<comment type="caution">
    <text evidence="1">The sequence shown here is derived from an EMBL/GenBank/DDBJ whole genome shotgun (WGS) entry which is preliminary data.</text>
</comment>
<evidence type="ECO:0000313" key="1">
    <source>
        <dbReference type="EMBL" id="MEJ8634797.1"/>
    </source>
</evidence>
<proteinExistence type="predicted"/>
<gene>
    <name evidence="1" type="ORF">WKI67_15500</name>
</gene>
<reference evidence="1" key="1">
    <citation type="submission" date="2024-03" db="EMBL/GenBank/DDBJ databases">
        <title>Novel Streptomyces species of biotechnological and ecological value are a feature of Machair soil.</title>
        <authorList>
            <person name="Prole J.R."/>
            <person name="Goodfellow M."/>
            <person name="Allenby N."/>
            <person name="Ward A.C."/>
        </authorList>
    </citation>
    <scope>NUCLEOTIDE SEQUENCE</scope>
    <source>
        <strain evidence="1">MS2.AVA.5</strain>
    </source>
</reference>
<accession>A0ACC6PV20</accession>
<sequence>MAAHTGTRVTTARSFAQRRFRAAVVGGGVAGLVVVLAGCGGAEAEDAPGESKKFPLAGKTLTVDSDDSRIDLVAADVKDVEVTRQVDGWVFLGSGPEASWKVKGDRLTLRVTCAAVASDCEARHTVKVPRDVAVTVEDDNGGVTARGFRTPLTIRSDNGAVEVRDSGGALDLVSDNGKVVAQGVTARTVKVRSENGRVELGLAAVPDTVETVSDNGQIVVELPRSGAPYAVTAKSDNGRVDVDVPTDAGSSHVVKARSDNGKVTVRSAN</sequence>
<name>A0ACC6PV20_9ACTN</name>
<dbReference type="Proteomes" id="UP001377168">
    <property type="component" value="Unassembled WGS sequence"/>
</dbReference>
<protein>
    <submittedName>
        <fullName evidence="1">DUF4097 family beta strand repeat-containing protein</fullName>
    </submittedName>
</protein>
<keyword evidence="2" id="KW-1185">Reference proteome</keyword>